<accession>A0A0A9ABK8</accession>
<protein>
    <submittedName>
        <fullName evidence="1">Uncharacterized protein</fullName>
    </submittedName>
</protein>
<proteinExistence type="predicted"/>
<sequence length="30" mass="3433">MICFLTSGKGHILMFLYFILPYESSLFSSS</sequence>
<dbReference type="AlphaFoldDB" id="A0A0A9ABK8"/>
<reference evidence="1" key="1">
    <citation type="submission" date="2014-09" db="EMBL/GenBank/DDBJ databases">
        <authorList>
            <person name="Magalhaes I.L.F."/>
            <person name="Oliveira U."/>
            <person name="Santos F.R."/>
            <person name="Vidigal T.H.D.A."/>
            <person name="Brescovit A.D."/>
            <person name="Santos A.J."/>
        </authorList>
    </citation>
    <scope>NUCLEOTIDE SEQUENCE</scope>
    <source>
        <tissue evidence="1">Shoot tissue taken approximately 20 cm above the soil surface</tissue>
    </source>
</reference>
<name>A0A0A9ABK8_ARUDO</name>
<reference evidence="1" key="2">
    <citation type="journal article" date="2015" name="Data Brief">
        <title>Shoot transcriptome of the giant reed, Arundo donax.</title>
        <authorList>
            <person name="Barrero R.A."/>
            <person name="Guerrero F.D."/>
            <person name="Moolhuijzen P."/>
            <person name="Goolsby J.A."/>
            <person name="Tidwell J."/>
            <person name="Bellgard S.E."/>
            <person name="Bellgard M.I."/>
        </authorList>
    </citation>
    <scope>NUCLEOTIDE SEQUENCE</scope>
    <source>
        <tissue evidence="1">Shoot tissue taken approximately 20 cm above the soil surface</tissue>
    </source>
</reference>
<evidence type="ECO:0000313" key="1">
    <source>
        <dbReference type="EMBL" id="JAD47323.1"/>
    </source>
</evidence>
<dbReference type="EMBL" id="GBRH01250572">
    <property type="protein sequence ID" value="JAD47323.1"/>
    <property type="molecule type" value="Transcribed_RNA"/>
</dbReference>
<organism evidence="1">
    <name type="scientific">Arundo donax</name>
    <name type="common">Giant reed</name>
    <name type="synonym">Donax arundinaceus</name>
    <dbReference type="NCBI Taxonomy" id="35708"/>
    <lineage>
        <taxon>Eukaryota</taxon>
        <taxon>Viridiplantae</taxon>
        <taxon>Streptophyta</taxon>
        <taxon>Embryophyta</taxon>
        <taxon>Tracheophyta</taxon>
        <taxon>Spermatophyta</taxon>
        <taxon>Magnoliopsida</taxon>
        <taxon>Liliopsida</taxon>
        <taxon>Poales</taxon>
        <taxon>Poaceae</taxon>
        <taxon>PACMAD clade</taxon>
        <taxon>Arundinoideae</taxon>
        <taxon>Arundineae</taxon>
        <taxon>Arundo</taxon>
    </lineage>
</organism>